<reference evidence="5" key="1">
    <citation type="journal article" date="2019" name="Int. J. Syst. Evol. Microbiol.">
        <title>The Global Catalogue of Microorganisms (GCM) 10K type strain sequencing project: providing services to taxonomists for standard genome sequencing and annotation.</title>
        <authorList>
            <consortium name="The Broad Institute Genomics Platform"/>
            <consortium name="The Broad Institute Genome Sequencing Center for Infectious Disease"/>
            <person name="Wu L."/>
            <person name="Ma J."/>
        </authorList>
    </citation>
    <scope>NUCLEOTIDE SEQUENCE [LARGE SCALE GENOMIC DNA]</scope>
    <source>
        <strain evidence="5">KCTC 52677</strain>
    </source>
</reference>
<dbReference type="RefSeq" id="WP_257313811.1">
    <property type="nucleotide sequence ID" value="NZ_JANFDG010000005.1"/>
</dbReference>
<keyword evidence="5" id="KW-1185">Reference proteome</keyword>
<dbReference type="SUPFAM" id="SSF51120">
    <property type="entry name" value="beta-Roll"/>
    <property type="match status" value="2"/>
</dbReference>
<name>A0ABV7DAZ1_9HYPH</name>
<feature type="region of interest" description="Disordered" evidence="3">
    <location>
        <begin position="148"/>
        <end position="171"/>
    </location>
</feature>
<evidence type="ECO:0000256" key="2">
    <source>
        <dbReference type="ARBA" id="ARBA00022525"/>
    </source>
</evidence>
<dbReference type="Pfam" id="PF00353">
    <property type="entry name" value="HemolysinCabind"/>
    <property type="match status" value="4"/>
</dbReference>
<dbReference type="InterPro" id="IPR018511">
    <property type="entry name" value="Hemolysin-typ_Ca-bd_CS"/>
</dbReference>
<dbReference type="EMBL" id="JBHRSP010000002">
    <property type="protein sequence ID" value="MFC3071796.1"/>
    <property type="molecule type" value="Genomic_DNA"/>
</dbReference>
<dbReference type="PANTHER" id="PTHR38340:SF1">
    <property type="entry name" value="S-LAYER PROTEIN"/>
    <property type="match status" value="1"/>
</dbReference>
<gene>
    <name evidence="4" type="ORF">ACFOHH_01605</name>
</gene>
<accession>A0ABV7DAZ1</accession>
<sequence length="357" mass="36618">MATFKTKAVGGAGVEFAALDIEALAGYDFWRATSKSVKLYDNASNYTLFSGSGIRFKQSGGTLKDVTAGTVKGLDVVVSGAKLLSVTGLNLKASKIYDYFEENNAKGALNYLLSGHDKITGTKYADQLSGGAGNDVIKGGGGRDVLSGGAGRDTLDGGTGNDRLSGGSGNDKLFGGSGADLISGDSGKDILQGGSGNDTLIGGSGNDTLIGGTGGDTLHGGTGNDTLKGDAGSDTLYGGRGADKLSGGKNADVFVFKSIAESTVAKSGRDTVYDFSHGQGDKINLKAIDANQQRGSYSDQSFTFIEDDAFSGKAGELRYEKKGSNTYLYGDVNGDGKADFSILFRGAIDFVKGDFIL</sequence>
<dbReference type="PROSITE" id="PS00330">
    <property type="entry name" value="HEMOLYSIN_CALCIUM"/>
    <property type="match status" value="5"/>
</dbReference>
<keyword evidence="2" id="KW-0964">Secreted</keyword>
<comment type="subcellular location">
    <subcellularLocation>
        <location evidence="1">Secreted</location>
    </subcellularLocation>
</comment>
<evidence type="ECO:0000313" key="4">
    <source>
        <dbReference type="EMBL" id="MFC3071796.1"/>
    </source>
</evidence>
<dbReference type="InterPro" id="IPR050557">
    <property type="entry name" value="RTX_toxin/Mannuronan_C5-epim"/>
</dbReference>
<organism evidence="4 5">
    <name type="scientific">Shinella pollutisoli</name>
    <dbReference type="NCBI Taxonomy" id="2250594"/>
    <lineage>
        <taxon>Bacteria</taxon>
        <taxon>Pseudomonadati</taxon>
        <taxon>Pseudomonadota</taxon>
        <taxon>Alphaproteobacteria</taxon>
        <taxon>Hyphomicrobiales</taxon>
        <taxon>Rhizobiaceae</taxon>
        <taxon>Shinella</taxon>
    </lineage>
</organism>
<evidence type="ECO:0000256" key="3">
    <source>
        <dbReference type="SAM" id="MobiDB-lite"/>
    </source>
</evidence>
<proteinExistence type="predicted"/>
<dbReference type="Proteomes" id="UP001595377">
    <property type="component" value="Unassembled WGS sequence"/>
</dbReference>
<protein>
    <submittedName>
        <fullName evidence="4">Calcium-binding protein</fullName>
    </submittedName>
</protein>
<dbReference type="InterPro" id="IPR011049">
    <property type="entry name" value="Serralysin-like_metalloprot_C"/>
</dbReference>
<comment type="caution">
    <text evidence="4">The sequence shown here is derived from an EMBL/GenBank/DDBJ whole genome shotgun (WGS) entry which is preliminary data.</text>
</comment>
<dbReference type="PRINTS" id="PR00313">
    <property type="entry name" value="CABNDNGRPT"/>
</dbReference>
<evidence type="ECO:0000313" key="5">
    <source>
        <dbReference type="Proteomes" id="UP001595377"/>
    </source>
</evidence>
<evidence type="ECO:0000256" key="1">
    <source>
        <dbReference type="ARBA" id="ARBA00004613"/>
    </source>
</evidence>
<dbReference type="PANTHER" id="PTHR38340">
    <property type="entry name" value="S-LAYER PROTEIN"/>
    <property type="match status" value="1"/>
</dbReference>
<dbReference type="Gene3D" id="2.150.10.10">
    <property type="entry name" value="Serralysin-like metalloprotease, C-terminal"/>
    <property type="match status" value="3"/>
</dbReference>
<dbReference type="InterPro" id="IPR001343">
    <property type="entry name" value="Hemolysn_Ca-bd"/>
</dbReference>